<gene>
    <name evidence="2" type="ORF">ACFOX0_12620</name>
</gene>
<dbReference type="SUPFAM" id="SSF56281">
    <property type="entry name" value="Metallo-hydrolase/oxidoreductase"/>
    <property type="match status" value="1"/>
</dbReference>
<accession>A0ABV8KL81</accession>
<dbReference type="SMART" id="SM00849">
    <property type="entry name" value="Lactamase_B"/>
    <property type="match status" value="1"/>
</dbReference>
<dbReference type="InterPro" id="IPR036866">
    <property type="entry name" value="RibonucZ/Hydroxyglut_hydro"/>
</dbReference>
<dbReference type="Gene3D" id="3.60.15.10">
    <property type="entry name" value="Ribonuclease Z/Hydroxyacylglutathione hydrolase-like"/>
    <property type="match status" value="1"/>
</dbReference>
<dbReference type="EMBL" id="JBHSBN010000007">
    <property type="protein sequence ID" value="MFC4106768.1"/>
    <property type="molecule type" value="Genomic_DNA"/>
</dbReference>
<feature type="domain" description="Metallo-beta-lactamase" evidence="1">
    <location>
        <begin position="7"/>
        <end position="175"/>
    </location>
</feature>
<sequence length="210" mass="22186">MRLTKYGHACVRVEHDGGVLVIDPGMFTEPAALDGVDAVLITHEHADHLDVGALADALARRPSVTVHTNAAVASKLDALAGVVTTVDSGDTFTAAGMPVRAYGGLHADIHPEIPRVPNLGFVVNDRVYHPGDSFDVPDDVTVDTLFVPVSAPWLKLSEAVEFVRAVAPRRAYALHDALLSDAGQQVTAGVLSRLAGCEYARLEPGTVLPE</sequence>
<organism evidence="2 3">
    <name type="scientific">Micromonospora zhanjiangensis</name>
    <dbReference type="NCBI Taxonomy" id="1522057"/>
    <lineage>
        <taxon>Bacteria</taxon>
        <taxon>Bacillati</taxon>
        <taxon>Actinomycetota</taxon>
        <taxon>Actinomycetes</taxon>
        <taxon>Micromonosporales</taxon>
        <taxon>Micromonosporaceae</taxon>
        <taxon>Micromonospora</taxon>
    </lineage>
</organism>
<protein>
    <submittedName>
        <fullName evidence="2">MBL fold metallo-hydrolase</fullName>
    </submittedName>
</protein>
<evidence type="ECO:0000259" key="1">
    <source>
        <dbReference type="SMART" id="SM00849"/>
    </source>
</evidence>
<dbReference type="Proteomes" id="UP001595868">
    <property type="component" value="Unassembled WGS sequence"/>
</dbReference>
<dbReference type="InterPro" id="IPR050114">
    <property type="entry name" value="UPF0173_UPF0282_UlaG_hydrolase"/>
</dbReference>
<evidence type="ECO:0000313" key="2">
    <source>
        <dbReference type="EMBL" id="MFC4106768.1"/>
    </source>
</evidence>
<comment type="caution">
    <text evidence="2">The sequence shown here is derived from an EMBL/GenBank/DDBJ whole genome shotgun (WGS) entry which is preliminary data.</text>
</comment>
<reference evidence="3" key="1">
    <citation type="journal article" date="2019" name="Int. J. Syst. Evol. Microbiol.">
        <title>The Global Catalogue of Microorganisms (GCM) 10K type strain sequencing project: providing services to taxonomists for standard genome sequencing and annotation.</title>
        <authorList>
            <consortium name="The Broad Institute Genomics Platform"/>
            <consortium name="The Broad Institute Genome Sequencing Center for Infectious Disease"/>
            <person name="Wu L."/>
            <person name="Ma J."/>
        </authorList>
    </citation>
    <scope>NUCLEOTIDE SEQUENCE [LARGE SCALE GENOMIC DNA]</scope>
    <source>
        <strain evidence="3">2902at01</strain>
    </source>
</reference>
<dbReference type="PANTHER" id="PTHR43546">
    <property type="entry name" value="UPF0173 METAL-DEPENDENT HYDROLASE MJ1163-RELATED"/>
    <property type="match status" value="1"/>
</dbReference>
<dbReference type="Pfam" id="PF13483">
    <property type="entry name" value="Lactamase_B_3"/>
    <property type="match status" value="1"/>
</dbReference>
<name>A0ABV8KL81_9ACTN</name>
<dbReference type="PANTHER" id="PTHR43546:SF3">
    <property type="entry name" value="UPF0173 METAL-DEPENDENT HYDROLASE MJ1163"/>
    <property type="match status" value="1"/>
</dbReference>
<evidence type="ECO:0000313" key="3">
    <source>
        <dbReference type="Proteomes" id="UP001595868"/>
    </source>
</evidence>
<keyword evidence="3" id="KW-1185">Reference proteome</keyword>
<proteinExistence type="predicted"/>
<dbReference type="InterPro" id="IPR001279">
    <property type="entry name" value="Metallo-B-lactamas"/>
</dbReference>
<dbReference type="RefSeq" id="WP_377545011.1">
    <property type="nucleotide sequence ID" value="NZ_JBHSBN010000007.1"/>
</dbReference>